<evidence type="ECO:0000313" key="7">
    <source>
        <dbReference type="Proteomes" id="UP000181790"/>
    </source>
</evidence>
<dbReference type="RefSeq" id="WP_071506130.1">
    <property type="nucleotide sequence ID" value="NZ_MORL01000026.1"/>
</dbReference>
<dbReference type="Proteomes" id="UP000181790">
    <property type="component" value="Unassembled WGS sequence"/>
</dbReference>
<accession>A0A1S2VDC6</accession>
<dbReference type="PANTHER" id="PTHR43280:SF29">
    <property type="entry name" value="ARAC-FAMILY TRANSCRIPTIONAL REGULATOR"/>
    <property type="match status" value="1"/>
</dbReference>
<organism evidence="6 7">
    <name type="scientific">Arsenicibacter rosenii</name>
    <dbReference type="NCBI Taxonomy" id="1750698"/>
    <lineage>
        <taxon>Bacteria</taxon>
        <taxon>Pseudomonadati</taxon>
        <taxon>Bacteroidota</taxon>
        <taxon>Cytophagia</taxon>
        <taxon>Cytophagales</taxon>
        <taxon>Spirosomataceae</taxon>
        <taxon>Arsenicibacter</taxon>
    </lineage>
</organism>
<feature type="transmembrane region" description="Helical" evidence="4">
    <location>
        <begin position="6"/>
        <end position="25"/>
    </location>
</feature>
<evidence type="ECO:0000256" key="3">
    <source>
        <dbReference type="ARBA" id="ARBA00023163"/>
    </source>
</evidence>
<keyword evidence="4" id="KW-1133">Transmembrane helix</keyword>
<keyword evidence="7" id="KW-1185">Reference proteome</keyword>
<evidence type="ECO:0000313" key="6">
    <source>
        <dbReference type="EMBL" id="OIN56226.1"/>
    </source>
</evidence>
<dbReference type="GO" id="GO:0043565">
    <property type="term" value="F:sequence-specific DNA binding"/>
    <property type="evidence" value="ECO:0007669"/>
    <property type="project" value="InterPro"/>
</dbReference>
<gene>
    <name evidence="6" type="ORF">BLX24_25855</name>
</gene>
<reference evidence="6 7" key="1">
    <citation type="submission" date="2016-10" db="EMBL/GenBank/DDBJ databases">
        <title>Arsenicibacter rosenii gen. nov., sp. nov., an efficient arsenic-methylating bacterium isolated from an arsenic-contaminated paddy soil.</title>
        <authorList>
            <person name="Huang K."/>
        </authorList>
    </citation>
    <scope>NUCLEOTIDE SEQUENCE [LARGE SCALE GENOMIC DNA]</scope>
    <source>
        <strain evidence="6 7">SM-1</strain>
    </source>
</reference>
<dbReference type="EMBL" id="MORL01000026">
    <property type="protein sequence ID" value="OIN56226.1"/>
    <property type="molecule type" value="Genomic_DNA"/>
</dbReference>
<keyword evidence="4" id="KW-0812">Transmembrane</keyword>
<dbReference type="Gene3D" id="1.10.10.60">
    <property type="entry name" value="Homeodomain-like"/>
    <property type="match status" value="2"/>
</dbReference>
<dbReference type="AlphaFoldDB" id="A0A1S2VDC6"/>
<feature type="transmembrane region" description="Helical" evidence="4">
    <location>
        <begin position="148"/>
        <end position="165"/>
    </location>
</feature>
<dbReference type="GO" id="GO:0003700">
    <property type="term" value="F:DNA-binding transcription factor activity"/>
    <property type="evidence" value="ECO:0007669"/>
    <property type="project" value="InterPro"/>
</dbReference>
<dbReference type="PANTHER" id="PTHR43280">
    <property type="entry name" value="ARAC-FAMILY TRANSCRIPTIONAL REGULATOR"/>
    <property type="match status" value="1"/>
</dbReference>
<feature type="transmembrane region" description="Helical" evidence="4">
    <location>
        <begin position="37"/>
        <end position="57"/>
    </location>
</feature>
<feature type="transmembrane region" description="Helical" evidence="4">
    <location>
        <begin position="218"/>
        <end position="235"/>
    </location>
</feature>
<dbReference type="OrthoDB" id="5492415at2"/>
<keyword evidence="4" id="KW-0472">Membrane</keyword>
<feature type="transmembrane region" description="Helical" evidence="4">
    <location>
        <begin position="186"/>
        <end position="206"/>
    </location>
</feature>
<keyword evidence="2" id="KW-0238">DNA-binding</keyword>
<dbReference type="Pfam" id="PF12833">
    <property type="entry name" value="HTH_18"/>
    <property type="match status" value="1"/>
</dbReference>
<keyword evidence="3" id="KW-0804">Transcription</keyword>
<name>A0A1S2VDC6_9BACT</name>
<sequence>MNISFPDLLLLFGTLQGFILATLLWSSRSGNRLANRLLGTVVGLLGLACLAVGIPVTNSWVSLMLDLLPLIVIMPMGPLIWFYTRSLLDPDFRLSQREKRHFWPVIIDCGSKLAGWGFILGALLGVIDYSHREAVAWFMDEYNVYADIPRWLSVTTYVILTYRWLQQYARNHPQQQQAHVRWLRQFMLAFLAFQGLWLMHLIPYIIPATRNALLDAWGWYPLYIPIAVMIYWLGLRGYLHTRSQPAEAPVVATPPKVTAKPLPEAQANEVAECLSRAMYTDQLFLDPELTLDKVSRHVQLPAKTISAVLNQHLGKSFNQFVNEYRIDAFKHKLTDPAHSHLTLTGLAFECGFNSQATFQRTFKQLTGATPGAYLQQQTA</sequence>
<feature type="transmembrane region" description="Helical" evidence="4">
    <location>
        <begin position="105"/>
        <end position="128"/>
    </location>
</feature>
<dbReference type="InterPro" id="IPR018060">
    <property type="entry name" value="HTH_AraC"/>
</dbReference>
<feature type="transmembrane region" description="Helical" evidence="4">
    <location>
        <begin position="63"/>
        <end position="84"/>
    </location>
</feature>
<dbReference type="SMART" id="SM00342">
    <property type="entry name" value="HTH_ARAC"/>
    <property type="match status" value="1"/>
</dbReference>
<dbReference type="InterPro" id="IPR009057">
    <property type="entry name" value="Homeodomain-like_sf"/>
</dbReference>
<proteinExistence type="predicted"/>
<evidence type="ECO:0000256" key="4">
    <source>
        <dbReference type="SAM" id="Phobius"/>
    </source>
</evidence>
<feature type="domain" description="HTH araC/xylS-type" evidence="5">
    <location>
        <begin position="268"/>
        <end position="376"/>
    </location>
</feature>
<evidence type="ECO:0000259" key="5">
    <source>
        <dbReference type="PROSITE" id="PS01124"/>
    </source>
</evidence>
<comment type="caution">
    <text evidence="6">The sequence shown here is derived from an EMBL/GenBank/DDBJ whole genome shotgun (WGS) entry which is preliminary data.</text>
</comment>
<keyword evidence="1" id="KW-0805">Transcription regulation</keyword>
<dbReference type="SUPFAM" id="SSF46689">
    <property type="entry name" value="Homeodomain-like"/>
    <property type="match status" value="1"/>
</dbReference>
<protein>
    <submittedName>
        <fullName evidence="6">AraC family transcriptional regulator</fullName>
    </submittedName>
</protein>
<evidence type="ECO:0000256" key="2">
    <source>
        <dbReference type="ARBA" id="ARBA00023125"/>
    </source>
</evidence>
<dbReference type="PROSITE" id="PS01124">
    <property type="entry name" value="HTH_ARAC_FAMILY_2"/>
    <property type="match status" value="1"/>
</dbReference>
<evidence type="ECO:0000256" key="1">
    <source>
        <dbReference type="ARBA" id="ARBA00023015"/>
    </source>
</evidence>